<accession>A0ACC2ZSF2</accession>
<organism evidence="1 2">
    <name type="scientific">Neophaeococcomyces mojaviensis</name>
    <dbReference type="NCBI Taxonomy" id="3383035"/>
    <lineage>
        <taxon>Eukaryota</taxon>
        <taxon>Fungi</taxon>
        <taxon>Dikarya</taxon>
        <taxon>Ascomycota</taxon>
        <taxon>Pezizomycotina</taxon>
        <taxon>Eurotiomycetes</taxon>
        <taxon>Chaetothyriomycetidae</taxon>
        <taxon>Chaetothyriales</taxon>
        <taxon>Chaetothyriales incertae sedis</taxon>
        <taxon>Neophaeococcomyces</taxon>
    </lineage>
</organism>
<gene>
    <name evidence="1" type="ORF">H2198_010186</name>
</gene>
<dbReference type="Proteomes" id="UP001172386">
    <property type="component" value="Unassembled WGS sequence"/>
</dbReference>
<reference evidence="1" key="1">
    <citation type="submission" date="2022-10" db="EMBL/GenBank/DDBJ databases">
        <title>Culturing micro-colonial fungi from biological soil crusts in the Mojave desert and describing Neophaeococcomyces mojavensis, and introducing the new genera and species Taxawa tesnikishii.</title>
        <authorList>
            <person name="Kurbessoian T."/>
            <person name="Stajich J.E."/>
        </authorList>
    </citation>
    <scope>NUCLEOTIDE SEQUENCE</scope>
    <source>
        <strain evidence="1">JES_112</strain>
    </source>
</reference>
<sequence length="282" mass="32181">MAITSIAVIIHHRTSAGGKRRLPRSPNTLIGVWLYLAGSGLARHVKPDSDEQTADPLDQRGLVKKYDSGRYAFARAVGVDGIYRWTIDEAARLHSARPETLQQPQHHQHQNQSSRPISQRTNDSHGANKMLEATNYDQFRQQQPHTQHSLQRKPLPVPKSAYWQQQQNNHQGQWQHQQQDYPPRPAHQQFEAQAKSSVKQTPQGGFEPLRPTNQIRLPDNRTLQGSQTTQPQYQYSASEQPQQMQESNRFIYRPPALSVRTRANGIWSGSNQYTRYGTDNAG</sequence>
<comment type="caution">
    <text evidence="1">The sequence shown here is derived from an EMBL/GenBank/DDBJ whole genome shotgun (WGS) entry which is preliminary data.</text>
</comment>
<dbReference type="EMBL" id="JAPDRQ010000335">
    <property type="protein sequence ID" value="KAJ9650509.1"/>
    <property type="molecule type" value="Genomic_DNA"/>
</dbReference>
<proteinExistence type="predicted"/>
<keyword evidence="2" id="KW-1185">Reference proteome</keyword>
<evidence type="ECO:0000313" key="2">
    <source>
        <dbReference type="Proteomes" id="UP001172386"/>
    </source>
</evidence>
<evidence type="ECO:0000313" key="1">
    <source>
        <dbReference type="EMBL" id="KAJ9650509.1"/>
    </source>
</evidence>
<protein>
    <submittedName>
        <fullName evidence="1">Uncharacterized protein</fullName>
    </submittedName>
</protein>
<name>A0ACC2ZSF2_9EURO</name>